<dbReference type="SUPFAM" id="SSF48371">
    <property type="entry name" value="ARM repeat"/>
    <property type="match status" value="1"/>
</dbReference>
<keyword evidence="1" id="KW-0677">Repeat</keyword>
<dbReference type="PROSITE" id="PS50302">
    <property type="entry name" value="PUM"/>
    <property type="match status" value="1"/>
</dbReference>
<evidence type="ECO:0000313" key="5">
    <source>
        <dbReference type="Proteomes" id="UP000677054"/>
    </source>
</evidence>
<dbReference type="GO" id="GO:0030686">
    <property type="term" value="C:90S preribosome"/>
    <property type="evidence" value="ECO:0007669"/>
    <property type="project" value="TreeGrafter"/>
</dbReference>
<dbReference type="InterPro" id="IPR011989">
    <property type="entry name" value="ARM-like"/>
</dbReference>
<dbReference type="EMBL" id="LR907298">
    <property type="protein sequence ID" value="CAD7254089.1"/>
    <property type="molecule type" value="Genomic_DNA"/>
</dbReference>
<keyword evidence="5" id="KW-1185">Reference proteome</keyword>
<dbReference type="EMBL" id="CAJPEV010007781">
    <property type="protein sequence ID" value="CAG0904932.1"/>
    <property type="molecule type" value="Genomic_DNA"/>
</dbReference>
<sequence>MNRESEDRSFVHKQRGRPVNKGRRYDTESFHDSREVKEGRESDLTEEDLQYLKQIFHSQDELVFDDDSEREVFVENVLNQFVGRESCLAFHQMPSRCVERLLTLSTPEQLHRIYTALGEDLRKCTFHSFASHVLQTSLVSATIHVAANQDEKSLAWVVRVSKYLLNNIHDMIGNQYSSHIVRTAIQCLAGIPSEGEERKGRKRKNLGVGAEVPEFEPPPGFLSILEGYVQWFLNHPQLIELLQAEMSSRVIQTLLLVTHWRNKKLWKALAKFICGSLAGSLAEALEDASTLHVVEVLVVTSNRSIYKKLYEGLFENQISLLATHHLGNFTLQKLLSACPNQELLVRLYDLVSPHLPDVFHCGYTGVLLSLSEACRRHGTKQSQFLK</sequence>
<feature type="compositionally biased region" description="Basic and acidic residues" evidence="3">
    <location>
        <begin position="23"/>
        <end position="43"/>
    </location>
</feature>
<dbReference type="GO" id="GO:0030688">
    <property type="term" value="C:preribosome, small subunit precursor"/>
    <property type="evidence" value="ECO:0007669"/>
    <property type="project" value="TreeGrafter"/>
</dbReference>
<name>A0A7R9AGW0_9CRUS</name>
<dbReference type="Pfam" id="PF22493">
    <property type="entry name" value="PUF_NOP9"/>
    <property type="match status" value="1"/>
</dbReference>
<gene>
    <name evidence="4" type="ORF">DSTB1V02_LOCUS13835</name>
</gene>
<evidence type="ECO:0000313" key="4">
    <source>
        <dbReference type="EMBL" id="CAD7254089.1"/>
    </source>
</evidence>
<dbReference type="Gene3D" id="1.25.10.10">
    <property type="entry name" value="Leucine-rich Repeat Variant"/>
    <property type="match status" value="1"/>
</dbReference>
<dbReference type="InterPro" id="IPR040000">
    <property type="entry name" value="NOP9"/>
</dbReference>
<evidence type="ECO:0000256" key="3">
    <source>
        <dbReference type="SAM" id="MobiDB-lite"/>
    </source>
</evidence>
<dbReference type="Proteomes" id="UP000677054">
    <property type="component" value="Unassembled WGS sequence"/>
</dbReference>
<proteinExistence type="predicted"/>
<protein>
    <submittedName>
        <fullName evidence="4">Uncharacterized protein</fullName>
    </submittedName>
</protein>
<feature type="compositionally biased region" description="Basic residues" evidence="3">
    <location>
        <begin position="11"/>
        <end position="22"/>
    </location>
</feature>
<dbReference type="GO" id="GO:0003723">
    <property type="term" value="F:RNA binding"/>
    <property type="evidence" value="ECO:0007669"/>
    <property type="project" value="InterPro"/>
</dbReference>
<dbReference type="InterPro" id="IPR001313">
    <property type="entry name" value="Pumilio_RNA-bd_rpt"/>
</dbReference>
<evidence type="ECO:0000256" key="2">
    <source>
        <dbReference type="PROSITE-ProRule" id="PRU00317"/>
    </source>
</evidence>
<dbReference type="GO" id="GO:0000447">
    <property type="term" value="P:endonucleolytic cleavage in ITS1 to separate SSU-rRNA from 5.8S rRNA and LSU-rRNA from tricistronic rRNA transcript (SSU-rRNA, 5.8S rRNA, LSU-rRNA)"/>
    <property type="evidence" value="ECO:0007669"/>
    <property type="project" value="TreeGrafter"/>
</dbReference>
<dbReference type="GO" id="GO:0000472">
    <property type="term" value="P:endonucleolytic cleavage to generate mature 5'-end of SSU-rRNA from (SSU-rRNA, 5.8S rRNA, LSU-rRNA)"/>
    <property type="evidence" value="ECO:0007669"/>
    <property type="project" value="TreeGrafter"/>
</dbReference>
<feature type="non-terminal residue" evidence="4">
    <location>
        <position position="386"/>
    </location>
</feature>
<dbReference type="GO" id="GO:0000056">
    <property type="term" value="P:ribosomal small subunit export from nucleus"/>
    <property type="evidence" value="ECO:0007669"/>
    <property type="project" value="TreeGrafter"/>
</dbReference>
<dbReference type="GO" id="GO:0005730">
    <property type="term" value="C:nucleolus"/>
    <property type="evidence" value="ECO:0007669"/>
    <property type="project" value="TreeGrafter"/>
</dbReference>
<feature type="region of interest" description="Disordered" evidence="3">
    <location>
        <begin position="1"/>
        <end position="43"/>
    </location>
</feature>
<dbReference type="InterPro" id="IPR016024">
    <property type="entry name" value="ARM-type_fold"/>
</dbReference>
<dbReference type="PANTHER" id="PTHR13102">
    <property type="entry name" value="NUCLEOLAR PROTEIN 9"/>
    <property type="match status" value="1"/>
</dbReference>
<organism evidence="4">
    <name type="scientific">Darwinula stevensoni</name>
    <dbReference type="NCBI Taxonomy" id="69355"/>
    <lineage>
        <taxon>Eukaryota</taxon>
        <taxon>Metazoa</taxon>
        <taxon>Ecdysozoa</taxon>
        <taxon>Arthropoda</taxon>
        <taxon>Crustacea</taxon>
        <taxon>Oligostraca</taxon>
        <taxon>Ostracoda</taxon>
        <taxon>Podocopa</taxon>
        <taxon>Podocopida</taxon>
        <taxon>Darwinulocopina</taxon>
        <taxon>Darwinuloidea</taxon>
        <taxon>Darwinulidae</taxon>
        <taxon>Darwinula</taxon>
    </lineage>
</organism>
<dbReference type="PANTHER" id="PTHR13102:SF0">
    <property type="entry name" value="NUCLEOLAR PROTEIN 9"/>
    <property type="match status" value="1"/>
</dbReference>
<reference evidence="4" key="1">
    <citation type="submission" date="2020-11" db="EMBL/GenBank/DDBJ databases">
        <authorList>
            <person name="Tran Van P."/>
        </authorList>
    </citation>
    <scope>NUCLEOTIDE SEQUENCE</scope>
</reference>
<dbReference type="OrthoDB" id="9987665at2759"/>
<dbReference type="AlphaFoldDB" id="A0A7R9AGW0"/>
<dbReference type="SMART" id="SM00025">
    <property type="entry name" value="Pumilio"/>
    <property type="match status" value="5"/>
</dbReference>
<evidence type="ECO:0000256" key="1">
    <source>
        <dbReference type="ARBA" id="ARBA00022737"/>
    </source>
</evidence>
<feature type="repeat" description="Pumilio" evidence="2">
    <location>
        <begin position="312"/>
        <end position="349"/>
    </location>
</feature>
<feature type="compositionally biased region" description="Basic and acidic residues" evidence="3">
    <location>
        <begin position="1"/>
        <end position="10"/>
    </location>
</feature>
<accession>A0A7R9AGW0</accession>
<dbReference type="GO" id="GO:0000480">
    <property type="term" value="P:endonucleolytic cleavage in 5'-ETS of tricistronic rRNA transcript (SSU-rRNA, 5.8S rRNA, LSU-rRNA)"/>
    <property type="evidence" value="ECO:0007669"/>
    <property type="project" value="TreeGrafter"/>
</dbReference>